<comment type="caution">
    <text evidence="2">The sequence shown here is derived from an EMBL/GenBank/DDBJ whole genome shotgun (WGS) entry which is preliminary data.</text>
</comment>
<gene>
    <name evidence="2" type="ORF">TorRG33x02_341100</name>
</gene>
<feature type="region of interest" description="Disordered" evidence="1">
    <location>
        <begin position="1"/>
        <end position="22"/>
    </location>
</feature>
<protein>
    <submittedName>
        <fullName evidence="2">Uncharacterized protein</fullName>
    </submittedName>
</protein>
<evidence type="ECO:0000313" key="2">
    <source>
        <dbReference type="EMBL" id="PON40198.1"/>
    </source>
</evidence>
<reference evidence="3" key="1">
    <citation type="submission" date="2016-06" db="EMBL/GenBank/DDBJ databases">
        <title>Parallel loss of symbiosis genes in relatives of nitrogen-fixing non-legume Parasponia.</title>
        <authorList>
            <person name="Van Velzen R."/>
            <person name="Holmer R."/>
            <person name="Bu F."/>
            <person name="Rutten L."/>
            <person name="Van Zeijl A."/>
            <person name="Liu W."/>
            <person name="Santuari L."/>
            <person name="Cao Q."/>
            <person name="Sharma T."/>
            <person name="Shen D."/>
            <person name="Roswanjaya Y."/>
            <person name="Wardhani T."/>
            <person name="Kalhor M.S."/>
            <person name="Jansen J."/>
            <person name="Van den Hoogen J."/>
            <person name="Gungor B."/>
            <person name="Hartog M."/>
            <person name="Hontelez J."/>
            <person name="Verver J."/>
            <person name="Yang W.-C."/>
            <person name="Schijlen E."/>
            <person name="Repin R."/>
            <person name="Schilthuizen M."/>
            <person name="Schranz E."/>
            <person name="Heidstra R."/>
            <person name="Miyata K."/>
            <person name="Fedorova E."/>
            <person name="Kohlen W."/>
            <person name="Bisseling T."/>
            <person name="Smit S."/>
            <person name="Geurts R."/>
        </authorList>
    </citation>
    <scope>NUCLEOTIDE SEQUENCE [LARGE SCALE GENOMIC DNA]</scope>
    <source>
        <strain evidence="3">cv. RG33-2</strain>
    </source>
</reference>
<keyword evidence="3" id="KW-1185">Reference proteome</keyword>
<accession>A0A2P5AUM6</accession>
<dbReference type="InParanoid" id="A0A2P5AUM6"/>
<organism evidence="2 3">
    <name type="scientific">Trema orientale</name>
    <name type="common">Charcoal tree</name>
    <name type="synonym">Celtis orientalis</name>
    <dbReference type="NCBI Taxonomy" id="63057"/>
    <lineage>
        <taxon>Eukaryota</taxon>
        <taxon>Viridiplantae</taxon>
        <taxon>Streptophyta</taxon>
        <taxon>Embryophyta</taxon>
        <taxon>Tracheophyta</taxon>
        <taxon>Spermatophyta</taxon>
        <taxon>Magnoliopsida</taxon>
        <taxon>eudicotyledons</taxon>
        <taxon>Gunneridae</taxon>
        <taxon>Pentapetalae</taxon>
        <taxon>rosids</taxon>
        <taxon>fabids</taxon>
        <taxon>Rosales</taxon>
        <taxon>Cannabaceae</taxon>
        <taxon>Trema</taxon>
    </lineage>
</organism>
<proteinExistence type="predicted"/>
<evidence type="ECO:0000313" key="3">
    <source>
        <dbReference type="Proteomes" id="UP000237000"/>
    </source>
</evidence>
<feature type="region of interest" description="Disordered" evidence="1">
    <location>
        <begin position="35"/>
        <end position="59"/>
    </location>
</feature>
<evidence type="ECO:0000256" key="1">
    <source>
        <dbReference type="SAM" id="MobiDB-lite"/>
    </source>
</evidence>
<dbReference type="AlphaFoldDB" id="A0A2P5AUM6"/>
<dbReference type="Proteomes" id="UP000237000">
    <property type="component" value="Unassembled WGS sequence"/>
</dbReference>
<sequence>MGSERSPDSCRRRQHGLLEEPTFVHEEENNRISMVESRGRDRNGTALSPSRLLREPHFL</sequence>
<dbReference type="EMBL" id="JXTC01000695">
    <property type="protein sequence ID" value="PON40198.1"/>
    <property type="molecule type" value="Genomic_DNA"/>
</dbReference>
<name>A0A2P5AUM6_TREOI</name>